<dbReference type="GO" id="GO:0003676">
    <property type="term" value="F:nucleic acid binding"/>
    <property type="evidence" value="ECO:0007669"/>
    <property type="project" value="InterPro"/>
</dbReference>
<dbReference type="Proteomes" id="UP001233999">
    <property type="component" value="Unassembled WGS sequence"/>
</dbReference>
<gene>
    <name evidence="1" type="ORF">L9F63_011397</name>
</gene>
<sequence>MVVAGFCARGKLRIHRVESKAKINEAYFQENVMDPIFDEDIPRLYGADTSKVWIHMDKALSHTARSYQRYYSRK</sequence>
<dbReference type="EMBL" id="JASPKZ010001586">
    <property type="protein sequence ID" value="KAJ9597789.1"/>
    <property type="molecule type" value="Genomic_DNA"/>
</dbReference>
<evidence type="ECO:0000313" key="2">
    <source>
        <dbReference type="Proteomes" id="UP001233999"/>
    </source>
</evidence>
<name>A0AAD8AES8_DIPPU</name>
<dbReference type="InterPro" id="IPR036397">
    <property type="entry name" value="RNaseH_sf"/>
</dbReference>
<dbReference type="Gene3D" id="3.30.420.10">
    <property type="entry name" value="Ribonuclease H-like superfamily/Ribonuclease H"/>
    <property type="match status" value="1"/>
</dbReference>
<reference evidence="1" key="2">
    <citation type="submission" date="2023-05" db="EMBL/GenBank/DDBJ databases">
        <authorList>
            <person name="Fouks B."/>
        </authorList>
    </citation>
    <scope>NUCLEOTIDE SEQUENCE</scope>
    <source>
        <strain evidence="1">Stay&amp;Tobe</strain>
        <tissue evidence="1">Testes</tissue>
    </source>
</reference>
<organism evidence="1 2">
    <name type="scientific">Diploptera punctata</name>
    <name type="common">Pacific beetle cockroach</name>
    <dbReference type="NCBI Taxonomy" id="6984"/>
    <lineage>
        <taxon>Eukaryota</taxon>
        <taxon>Metazoa</taxon>
        <taxon>Ecdysozoa</taxon>
        <taxon>Arthropoda</taxon>
        <taxon>Hexapoda</taxon>
        <taxon>Insecta</taxon>
        <taxon>Pterygota</taxon>
        <taxon>Neoptera</taxon>
        <taxon>Polyneoptera</taxon>
        <taxon>Dictyoptera</taxon>
        <taxon>Blattodea</taxon>
        <taxon>Blaberoidea</taxon>
        <taxon>Blaberidae</taxon>
        <taxon>Diplopterinae</taxon>
        <taxon>Diploptera</taxon>
    </lineage>
</organism>
<dbReference type="AlphaFoldDB" id="A0AAD8AES8"/>
<accession>A0AAD8AES8</accession>
<keyword evidence="2" id="KW-1185">Reference proteome</keyword>
<protein>
    <submittedName>
        <fullName evidence="1">Uncharacterized protein</fullName>
    </submittedName>
</protein>
<evidence type="ECO:0000313" key="1">
    <source>
        <dbReference type="EMBL" id="KAJ9597789.1"/>
    </source>
</evidence>
<reference evidence="1" key="1">
    <citation type="journal article" date="2023" name="IScience">
        <title>Live-bearing cockroach genome reveals convergent evolutionary mechanisms linked to viviparity in insects and beyond.</title>
        <authorList>
            <person name="Fouks B."/>
            <person name="Harrison M.C."/>
            <person name="Mikhailova A.A."/>
            <person name="Marchal E."/>
            <person name="English S."/>
            <person name="Carruthers M."/>
            <person name="Jennings E.C."/>
            <person name="Chiamaka E.L."/>
            <person name="Frigard R.A."/>
            <person name="Pippel M."/>
            <person name="Attardo G.M."/>
            <person name="Benoit J.B."/>
            <person name="Bornberg-Bauer E."/>
            <person name="Tobe S.S."/>
        </authorList>
    </citation>
    <scope>NUCLEOTIDE SEQUENCE</scope>
    <source>
        <strain evidence="1">Stay&amp;Tobe</strain>
    </source>
</reference>
<proteinExistence type="predicted"/>
<comment type="caution">
    <text evidence="1">The sequence shown here is derived from an EMBL/GenBank/DDBJ whole genome shotgun (WGS) entry which is preliminary data.</text>
</comment>